<evidence type="ECO:0000256" key="3">
    <source>
        <dbReference type="ARBA" id="ARBA00022989"/>
    </source>
</evidence>
<feature type="transmembrane region" description="Helical" evidence="5">
    <location>
        <begin position="58"/>
        <end position="76"/>
    </location>
</feature>
<dbReference type="GO" id="GO:0016020">
    <property type="term" value="C:membrane"/>
    <property type="evidence" value="ECO:0007669"/>
    <property type="project" value="UniProtKB-SubCell"/>
</dbReference>
<dbReference type="EMBL" id="QUBQ01000001">
    <property type="protein sequence ID" value="REK75650.1"/>
    <property type="molecule type" value="Genomic_DNA"/>
</dbReference>
<evidence type="ECO:0000256" key="2">
    <source>
        <dbReference type="ARBA" id="ARBA00022692"/>
    </source>
</evidence>
<sequence length="233" mass="26599">MLYSFLKCIYVVLHMQSVESHLKSYRQTMYDCNRWFYFKNNEYFRVYILLERSVWMDFYAFLQLGLVLIFGLSGAAKLRSPRLLDGTLQALGFRKSFSQLGSWAVPLIELAAALLLLDRRTEAYGQFLIWALLLAFTWAVLLTWRKRKNVSCHCFGAWIPETLGKATAVRIMLLGITSFVVAWGRSSASESLYSSASIGFAIITWLGAALIYIMAQHLIGHIRRHASTPYGGE</sequence>
<keyword evidence="4 5" id="KW-0472">Membrane</keyword>
<dbReference type="Pfam" id="PF07291">
    <property type="entry name" value="MauE"/>
    <property type="match status" value="1"/>
</dbReference>
<keyword evidence="2 5" id="KW-0812">Transmembrane</keyword>
<feature type="transmembrane region" description="Helical" evidence="5">
    <location>
        <begin position="123"/>
        <end position="142"/>
    </location>
</feature>
<name>A0A371PHE0_9BACL</name>
<reference evidence="7 8" key="1">
    <citation type="submission" date="2018-08" db="EMBL/GenBank/DDBJ databases">
        <title>Paenibacillus sp. M4BSY-1, whole genome shotgun sequence.</title>
        <authorList>
            <person name="Tuo L."/>
        </authorList>
    </citation>
    <scope>NUCLEOTIDE SEQUENCE [LARGE SCALE GENOMIC DNA]</scope>
    <source>
        <strain evidence="7 8">M4BSY-1</strain>
    </source>
</reference>
<comment type="caution">
    <text evidence="7">The sequence shown here is derived from an EMBL/GenBank/DDBJ whole genome shotgun (WGS) entry which is preliminary data.</text>
</comment>
<keyword evidence="3 5" id="KW-1133">Transmembrane helix</keyword>
<organism evidence="7 8">
    <name type="scientific">Paenibacillus paeoniae</name>
    <dbReference type="NCBI Taxonomy" id="2292705"/>
    <lineage>
        <taxon>Bacteria</taxon>
        <taxon>Bacillati</taxon>
        <taxon>Bacillota</taxon>
        <taxon>Bacilli</taxon>
        <taxon>Bacillales</taxon>
        <taxon>Paenibacillaceae</taxon>
        <taxon>Paenibacillus</taxon>
    </lineage>
</organism>
<accession>A0A371PHE0</accession>
<evidence type="ECO:0000313" key="8">
    <source>
        <dbReference type="Proteomes" id="UP000261905"/>
    </source>
</evidence>
<proteinExistence type="predicted"/>
<feature type="transmembrane region" description="Helical" evidence="5">
    <location>
        <begin position="163"/>
        <end position="184"/>
    </location>
</feature>
<dbReference type="OrthoDB" id="2594468at2"/>
<evidence type="ECO:0000256" key="5">
    <source>
        <dbReference type="SAM" id="Phobius"/>
    </source>
</evidence>
<protein>
    <recommendedName>
        <fullName evidence="6">Methylamine utilisation protein MauE domain-containing protein</fullName>
    </recommendedName>
</protein>
<dbReference type="AlphaFoldDB" id="A0A371PHE0"/>
<gene>
    <name evidence="7" type="ORF">DX130_00760</name>
</gene>
<evidence type="ECO:0000256" key="4">
    <source>
        <dbReference type="ARBA" id="ARBA00023136"/>
    </source>
</evidence>
<feature type="transmembrane region" description="Helical" evidence="5">
    <location>
        <begin position="196"/>
        <end position="215"/>
    </location>
</feature>
<evidence type="ECO:0000256" key="1">
    <source>
        <dbReference type="ARBA" id="ARBA00004141"/>
    </source>
</evidence>
<dbReference type="Proteomes" id="UP000261905">
    <property type="component" value="Unassembled WGS sequence"/>
</dbReference>
<dbReference type="GO" id="GO:0030416">
    <property type="term" value="P:methylamine metabolic process"/>
    <property type="evidence" value="ECO:0007669"/>
    <property type="project" value="InterPro"/>
</dbReference>
<keyword evidence="8" id="KW-1185">Reference proteome</keyword>
<comment type="subcellular location">
    <subcellularLocation>
        <location evidence="1">Membrane</location>
        <topology evidence="1">Multi-pass membrane protein</topology>
    </subcellularLocation>
</comment>
<evidence type="ECO:0000313" key="7">
    <source>
        <dbReference type="EMBL" id="REK75650.1"/>
    </source>
</evidence>
<dbReference type="InterPro" id="IPR009908">
    <property type="entry name" value="Methylamine_util_MauE"/>
</dbReference>
<evidence type="ECO:0000259" key="6">
    <source>
        <dbReference type="Pfam" id="PF07291"/>
    </source>
</evidence>
<feature type="domain" description="Methylamine utilisation protein MauE" evidence="6">
    <location>
        <begin position="58"/>
        <end position="180"/>
    </location>
</feature>